<dbReference type="NCBIfam" id="TIGR01569">
    <property type="entry name" value="A_tha_TIGR01569"/>
    <property type="match status" value="1"/>
</dbReference>
<dbReference type="InterPro" id="IPR006459">
    <property type="entry name" value="CASP/CASPL"/>
</dbReference>
<evidence type="ECO:0000256" key="1">
    <source>
        <dbReference type="ARBA" id="ARBA00004651"/>
    </source>
</evidence>
<feature type="transmembrane region" description="Helical" evidence="8">
    <location>
        <begin position="120"/>
        <end position="141"/>
    </location>
</feature>
<evidence type="ECO:0000256" key="4">
    <source>
        <dbReference type="ARBA" id="ARBA00022475"/>
    </source>
</evidence>
<dbReference type="GO" id="GO:0005886">
    <property type="term" value="C:plasma membrane"/>
    <property type="evidence" value="ECO:0007669"/>
    <property type="project" value="UniProtKB-SubCell"/>
</dbReference>
<evidence type="ECO:0000313" key="10">
    <source>
        <dbReference type="EMBL" id="CAK9156820.1"/>
    </source>
</evidence>
<feature type="transmembrane region" description="Helical" evidence="8">
    <location>
        <begin position="73"/>
        <end position="100"/>
    </location>
</feature>
<reference evidence="10 11" key="1">
    <citation type="submission" date="2024-02" db="EMBL/GenBank/DDBJ databases">
        <authorList>
            <person name="Vignale AGUSTIN F."/>
            <person name="Sosa J E."/>
            <person name="Modenutti C."/>
        </authorList>
    </citation>
    <scope>NUCLEOTIDE SEQUENCE [LARGE SCALE GENOMIC DNA]</scope>
</reference>
<comment type="caution">
    <text evidence="10">The sequence shown here is derived from an EMBL/GenBank/DDBJ whole genome shotgun (WGS) entry which is preliminary data.</text>
</comment>
<keyword evidence="7 8" id="KW-0472">Membrane</keyword>
<dbReference type="PANTHER" id="PTHR33573">
    <property type="entry name" value="CASP-LIKE PROTEIN 4A4"/>
    <property type="match status" value="1"/>
</dbReference>
<keyword evidence="5 8" id="KW-0812">Transmembrane</keyword>
<evidence type="ECO:0000259" key="9">
    <source>
        <dbReference type="Pfam" id="PF04535"/>
    </source>
</evidence>
<dbReference type="AlphaFoldDB" id="A0ABC8SIX2"/>
<protein>
    <recommendedName>
        <fullName evidence="8">CASP-like protein</fullName>
    </recommendedName>
</protein>
<dbReference type="PANTHER" id="PTHR33573:SF64">
    <property type="entry name" value="CASP-LIKE PROTEIN 2B1"/>
    <property type="match status" value="1"/>
</dbReference>
<comment type="subcellular location">
    <subcellularLocation>
        <location evidence="1 8">Cell membrane</location>
        <topology evidence="1 8">Multi-pass membrane protein</topology>
    </subcellularLocation>
</comment>
<evidence type="ECO:0000256" key="8">
    <source>
        <dbReference type="RuleBase" id="RU361233"/>
    </source>
</evidence>
<gene>
    <name evidence="10" type="ORF">ILEXP_LOCUS25372</name>
</gene>
<evidence type="ECO:0000256" key="6">
    <source>
        <dbReference type="ARBA" id="ARBA00022989"/>
    </source>
</evidence>
<comment type="subunit">
    <text evidence="3 8">Homodimer and heterodimers.</text>
</comment>
<sequence length="219" mass="23624">MSYLGVGMSPGNVPAYHGSNIKVAVERLRLVELVLRCVTCGLATLSAVLIVYDTQVKEIFSIQKKARFTDMKALFFLVVTNGLAAAYSLVQGLRCVVSMIRGSGLFNKPLAWVVFSCDQLMAYLTLAAVAAAAQSSVFAKLGEPELQWMKVCNMYAKFCNQVGEGIASALIVSLSMGVLSGVSAFSLFRLYGNTKGKKSARREIRSLPSSTEAPIFKVS</sequence>
<name>A0ABC8SIX2_9AQUA</name>
<organism evidence="10 11">
    <name type="scientific">Ilex paraguariensis</name>
    <name type="common">yerba mate</name>
    <dbReference type="NCBI Taxonomy" id="185542"/>
    <lineage>
        <taxon>Eukaryota</taxon>
        <taxon>Viridiplantae</taxon>
        <taxon>Streptophyta</taxon>
        <taxon>Embryophyta</taxon>
        <taxon>Tracheophyta</taxon>
        <taxon>Spermatophyta</taxon>
        <taxon>Magnoliopsida</taxon>
        <taxon>eudicotyledons</taxon>
        <taxon>Gunneridae</taxon>
        <taxon>Pentapetalae</taxon>
        <taxon>asterids</taxon>
        <taxon>campanulids</taxon>
        <taxon>Aquifoliales</taxon>
        <taxon>Aquifoliaceae</taxon>
        <taxon>Ilex</taxon>
    </lineage>
</organism>
<dbReference type="Pfam" id="PF04535">
    <property type="entry name" value="CASP_dom"/>
    <property type="match status" value="1"/>
</dbReference>
<feature type="transmembrane region" description="Helical" evidence="8">
    <location>
        <begin position="162"/>
        <end position="188"/>
    </location>
</feature>
<evidence type="ECO:0000256" key="5">
    <source>
        <dbReference type="ARBA" id="ARBA00022692"/>
    </source>
</evidence>
<dbReference type="Proteomes" id="UP001642360">
    <property type="component" value="Unassembled WGS sequence"/>
</dbReference>
<keyword evidence="4 8" id="KW-1003">Cell membrane</keyword>
<keyword evidence="6 8" id="KW-1133">Transmembrane helix</keyword>
<keyword evidence="11" id="KW-1185">Reference proteome</keyword>
<evidence type="ECO:0000313" key="11">
    <source>
        <dbReference type="Proteomes" id="UP001642360"/>
    </source>
</evidence>
<proteinExistence type="inferred from homology"/>
<evidence type="ECO:0000256" key="3">
    <source>
        <dbReference type="ARBA" id="ARBA00011489"/>
    </source>
</evidence>
<accession>A0ABC8SIX2</accession>
<feature type="transmembrane region" description="Helical" evidence="8">
    <location>
        <begin position="33"/>
        <end position="52"/>
    </location>
</feature>
<comment type="similarity">
    <text evidence="2 8">Belongs to the Casparian strip membrane proteins (CASP) family.</text>
</comment>
<evidence type="ECO:0000256" key="2">
    <source>
        <dbReference type="ARBA" id="ARBA00007651"/>
    </source>
</evidence>
<evidence type="ECO:0000256" key="7">
    <source>
        <dbReference type="ARBA" id="ARBA00023136"/>
    </source>
</evidence>
<dbReference type="EMBL" id="CAUOFW020002914">
    <property type="protein sequence ID" value="CAK9156820.1"/>
    <property type="molecule type" value="Genomic_DNA"/>
</dbReference>
<feature type="domain" description="Casparian strip membrane protein" evidence="9">
    <location>
        <begin position="27"/>
        <end position="173"/>
    </location>
</feature>
<dbReference type="InterPro" id="IPR006702">
    <property type="entry name" value="CASP_dom"/>
</dbReference>